<proteinExistence type="predicted"/>
<evidence type="ECO:0000256" key="1">
    <source>
        <dbReference type="SAM" id="MobiDB-lite"/>
    </source>
</evidence>
<evidence type="ECO:0000313" key="2">
    <source>
        <dbReference type="EMBL" id="RDE06530.1"/>
    </source>
</evidence>
<dbReference type="Proteomes" id="UP000253918">
    <property type="component" value="Unassembled WGS sequence"/>
</dbReference>
<comment type="caution">
    <text evidence="2">The sequence shown here is derived from an EMBL/GenBank/DDBJ whole genome shotgun (WGS) entry which is preliminary data.</text>
</comment>
<reference evidence="2 3" key="1">
    <citation type="submission" date="2018-07" db="EMBL/GenBank/DDBJ databases">
        <title>a novel species of Sphingomonas isolated from the rhizosphere soil of Araceae plant.</title>
        <authorList>
            <person name="Zhiyong W."/>
            <person name="Qinglan Z."/>
            <person name="Zhiwei F."/>
            <person name="Ding X."/>
            <person name="Gejiao W."/>
            <person name="Shixue Z."/>
        </authorList>
    </citation>
    <scope>NUCLEOTIDE SEQUENCE [LARGE SCALE GENOMIC DNA]</scope>
    <source>
        <strain evidence="2 3">WZY 27</strain>
    </source>
</reference>
<feature type="region of interest" description="Disordered" evidence="1">
    <location>
        <begin position="583"/>
        <end position="639"/>
    </location>
</feature>
<sequence length="639" mass="65356">MPATAQIAPGTPAKAPAGFLPGQATYCSTDGGSIWVPCSPSNGGESGAAGDPSSTGASGSTTAPANVSMQGFYDGAAVRRGLSDPSGRQVVNVNSLPPLPAGTAVIGSIANTGFAITGTLPAFAATPTFNLGGGGLGTSAIPVYTAPSGGTPTVAAPGAVAPVSAQQIGGTDGTILRALRTDSGGRLLPGQGVVTSMRTALTASTPTSISAAAAGRVGLTVQVETALIRQELYTRILSGEAAEAIARTQLGVQIGLLDARSVQETALRIAGDKVSADRIDGLVVTTRDQGAAIATLEQASIDAKGGIAGVQTTIRQQIGRQDDADEALLRSLLAGDQADRARAAQLVQIQTEFTTTLVANEAASAIARQALLARMGRAEAATSDLTKVLADTTQSLVQRISAGEAVFNDATTGLAATRARLILEEEARAELARATSERLELLEASVNDPVSGLTAVSAAVGRQDQAIADLDAGKAEASSLEQVSTEVDGHTNTINFLLRSANGEEGYAQLTIEQTGSDGQVQVTGMLSPSRKSSVLRLYFGVDTAAADFWLAATTAEGIRPCPIGRSPQPKWRRLRSCSTTSWPLNTEAPPKRAKAWRPTPCGCGSDARPASLSRRRQPARAERGITRQSFPVALGSRS</sequence>
<protein>
    <submittedName>
        <fullName evidence="2">Uncharacterized protein</fullName>
    </submittedName>
</protein>
<gene>
    <name evidence="2" type="ORF">DVW87_02130</name>
</gene>
<feature type="region of interest" description="Disordered" evidence="1">
    <location>
        <begin position="38"/>
        <end position="63"/>
    </location>
</feature>
<evidence type="ECO:0000313" key="3">
    <source>
        <dbReference type="Proteomes" id="UP000253918"/>
    </source>
</evidence>
<dbReference type="AlphaFoldDB" id="A0A369VZI5"/>
<keyword evidence="3" id="KW-1185">Reference proteome</keyword>
<dbReference type="EMBL" id="QQNB01000001">
    <property type="protein sequence ID" value="RDE06530.1"/>
    <property type="molecule type" value="Genomic_DNA"/>
</dbReference>
<feature type="compositionally biased region" description="Low complexity" evidence="1">
    <location>
        <begin position="48"/>
        <end position="63"/>
    </location>
</feature>
<name>A0A369VZI5_9SPHN</name>
<organism evidence="2 3">
    <name type="scientific">Sphingomonas aracearum</name>
    <dbReference type="NCBI Taxonomy" id="2283317"/>
    <lineage>
        <taxon>Bacteria</taxon>
        <taxon>Pseudomonadati</taxon>
        <taxon>Pseudomonadota</taxon>
        <taxon>Alphaproteobacteria</taxon>
        <taxon>Sphingomonadales</taxon>
        <taxon>Sphingomonadaceae</taxon>
        <taxon>Sphingomonas</taxon>
    </lineage>
</organism>
<accession>A0A369VZI5</accession>